<dbReference type="PANTHER" id="PTHR32309:SF13">
    <property type="entry name" value="FERRIC ENTEROBACTIN TRANSPORT PROTEIN FEPE"/>
    <property type="match status" value="1"/>
</dbReference>
<dbReference type="InterPro" id="IPR050445">
    <property type="entry name" value="Bact_polysacc_biosynth/exp"/>
</dbReference>
<feature type="compositionally biased region" description="Pro residues" evidence="2">
    <location>
        <begin position="44"/>
        <end position="57"/>
    </location>
</feature>
<dbReference type="PANTHER" id="PTHR32309">
    <property type="entry name" value="TYROSINE-PROTEIN KINASE"/>
    <property type="match status" value="1"/>
</dbReference>
<sequence length="473" mass="51184">MAETSGTREVAGTVSAAAAPSGAAGGGPTAMPGQAPQAAVTPVRPGPQPAPTQPAPTQPAQAQAVHPASAPPRAPGAQPPAARAVPPAAAQTPAQRAAPPVAGPAPLRRRHRGILLSFVLLVLLPVIATAAYLWLMAEDQYASTVSFSVRKEETSSSLDLLGGITRLTGSASSDSDILYDFIRSQDLVATIDADLDLRARFSRAWPGDPVFAFNPEGTIEDLHRHWERRVKIIYDTSSGIITLRVTAFTPQDAQEIATAIYGESSRMINALAQDARADATRYAQDELDRALERLKDARERMTGFRLQTQIVDPQADLQGQMGVINTLQSQLAEAMVELDLLRETTREGDPRLTQIARRIEVIENRIIAERRKFGEGGQGPGGADYARLVGEFERLMVDLDFAEQSYRAAMAAYDGAVSEAQRQSRYLAAHVRPTLAQRAMFPERELLLALAGFFLLMAWAVGVLVYYSVRDRR</sequence>
<feature type="compositionally biased region" description="Low complexity" evidence="2">
    <location>
        <begin position="10"/>
        <end position="22"/>
    </location>
</feature>
<keyword evidence="3" id="KW-1133">Transmembrane helix</keyword>
<keyword evidence="3" id="KW-0472">Membrane</keyword>
<feature type="compositionally biased region" description="Low complexity" evidence="2">
    <location>
        <begin position="58"/>
        <end position="68"/>
    </location>
</feature>
<protein>
    <recommendedName>
        <fullName evidence="6">Sugar transporter</fullName>
    </recommendedName>
</protein>
<dbReference type="EMBL" id="JBHTFQ010000005">
    <property type="protein sequence ID" value="MFC7704774.1"/>
    <property type="molecule type" value="Genomic_DNA"/>
</dbReference>
<keyword evidence="1" id="KW-0175">Coiled coil</keyword>
<accession>A0ABW2UMR2</accession>
<evidence type="ECO:0000256" key="1">
    <source>
        <dbReference type="SAM" id="Coils"/>
    </source>
</evidence>
<feature type="compositionally biased region" description="Low complexity" evidence="2">
    <location>
        <begin position="29"/>
        <end position="43"/>
    </location>
</feature>
<dbReference type="RefSeq" id="WP_377403434.1">
    <property type="nucleotide sequence ID" value="NZ_JBHTFQ010000005.1"/>
</dbReference>
<reference evidence="5" key="1">
    <citation type="journal article" date="2019" name="Int. J. Syst. Evol. Microbiol.">
        <title>The Global Catalogue of Microorganisms (GCM) 10K type strain sequencing project: providing services to taxonomists for standard genome sequencing and annotation.</title>
        <authorList>
            <consortium name="The Broad Institute Genomics Platform"/>
            <consortium name="The Broad Institute Genome Sequencing Center for Infectious Disease"/>
            <person name="Wu L."/>
            <person name="Ma J."/>
        </authorList>
    </citation>
    <scope>NUCLEOTIDE SEQUENCE [LARGE SCALE GENOMIC DNA]</scope>
    <source>
        <strain evidence="5">CGMCC 1.12750</strain>
    </source>
</reference>
<dbReference type="Proteomes" id="UP001596516">
    <property type="component" value="Unassembled WGS sequence"/>
</dbReference>
<feature type="transmembrane region" description="Helical" evidence="3">
    <location>
        <begin position="446"/>
        <end position="469"/>
    </location>
</feature>
<comment type="caution">
    <text evidence="4">The sequence shown here is derived from an EMBL/GenBank/DDBJ whole genome shotgun (WGS) entry which is preliminary data.</text>
</comment>
<evidence type="ECO:0008006" key="6">
    <source>
        <dbReference type="Google" id="ProtNLM"/>
    </source>
</evidence>
<keyword evidence="3" id="KW-0812">Transmembrane</keyword>
<evidence type="ECO:0000313" key="5">
    <source>
        <dbReference type="Proteomes" id="UP001596516"/>
    </source>
</evidence>
<feature type="coiled-coil region" evidence="1">
    <location>
        <begin position="280"/>
        <end position="344"/>
    </location>
</feature>
<proteinExistence type="predicted"/>
<feature type="transmembrane region" description="Helical" evidence="3">
    <location>
        <begin position="114"/>
        <end position="135"/>
    </location>
</feature>
<name>A0ABW2UMR2_9RHOB</name>
<evidence type="ECO:0000313" key="4">
    <source>
        <dbReference type="EMBL" id="MFC7704774.1"/>
    </source>
</evidence>
<evidence type="ECO:0000256" key="2">
    <source>
        <dbReference type="SAM" id="MobiDB-lite"/>
    </source>
</evidence>
<feature type="compositionally biased region" description="Low complexity" evidence="2">
    <location>
        <begin position="79"/>
        <end position="100"/>
    </location>
</feature>
<gene>
    <name evidence="4" type="ORF">ACFQXB_11270</name>
</gene>
<feature type="compositionally biased region" description="Pro residues" evidence="2">
    <location>
        <begin position="69"/>
        <end position="78"/>
    </location>
</feature>
<organism evidence="4 5">
    <name type="scientific">Plastorhodobacter daqingensis</name>
    <dbReference type="NCBI Taxonomy" id="1387281"/>
    <lineage>
        <taxon>Bacteria</taxon>
        <taxon>Pseudomonadati</taxon>
        <taxon>Pseudomonadota</taxon>
        <taxon>Alphaproteobacteria</taxon>
        <taxon>Rhodobacterales</taxon>
        <taxon>Paracoccaceae</taxon>
        <taxon>Plastorhodobacter</taxon>
    </lineage>
</organism>
<evidence type="ECO:0000256" key="3">
    <source>
        <dbReference type="SAM" id="Phobius"/>
    </source>
</evidence>
<feature type="region of interest" description="Disordered" evidence="2">
    <location>
        <begin position="1"/>
        <end position="104"/>
    </location>
</feature>
<keyword evidence="5" id="KW-1185">Reference proteome</keyword>